<dbReference type="InterPro" id="IPR007421">
    <property type="entry name" value="Schlafen_AlbA_2_dom"/>
</dbReference>
<name>X1GBW9_9ZZZZ</name>
<dbReference type="PANTHER" id="PTHR30595">
    <property type="entry name" value="GLPR-RELATED TRANSCRIPTIONAL REPRESSOR"/>
    <property type="match status" value="1"/>
</dbReference>
<proteinExistence type="predicted"/>
<protein>
    <recommendedName>
        <fullName evidence="1">Schlafen AlbA-2 domain-containing protein</fullName>
    </recommendedName>
</protein>
<reference evidence="2" key="1">
    <citation type="journal article" date="2014" name="Front. Microbiol.">
        <title>High frequency of phylogenetically diverse reductive dehalogenase-homologous genes in deep subseafloor sedimentary metagenomes.</title>
        <authorList>
            <person name="Kawai M."/>
            <person name="Futagami T."/>
            <person name="Toyoda A."/>
            <person name="Takaki Y."/>
            <person name="Nishi S."/>
            <person name="Hori S."/>
            <person name="Arai W."/>
            <person name="Tsubouchi T."/>
            <person name="Morono Y."/>
            <person name="Uchiyama I."/>
            <person name="Ito T."/>
            <person name="Fujiyama A."/>
            <person name="Inagaki F."/>
            <person name="Takami H."/>
        </authorList>
    </citation>
    <scope>NUCLEOTIDE SEQUENCE</scope>
    <source>
        <strain evidence="2">Expedition CK06-06</strain>
    </source>
</reference>
<dbReference type="Gene3D" id="3.30.950.30">
    <property type="entry name" value="Schlafen, AAA domain"/>
    <property type="match status" value="1"/>
</dbReference>
<feature type="domain" description="Schlafen AlbA-2" evidence="1">
    <location>
        <begin position="35"/>
        <end position="170"/>
    </location>
</feature>
<evidence type="ECO:0000313" key="2">
    <source>
        <dbReference type="EMBL" id="GAH54722.1"/>
    </source>
</evidence>
<dbReference type="AlphaFoldDB" id="X1GBW9"/>
<dbReference type="Pfam" id="PF04326">
    <property type="entry name" value="SLFN_AlbA_2"/>
    <property type="match status" value="1"/>
</dbReference>
<dbReference type="PANTHER" id="PTHR30595:SF6">
    <property type="entry name" value="SCHLAFEN ALBA-2 DOMAIN-CONTAINING PROTEIN"/>
    <property type="match status" value="1"/>
</dbReference>
<comment type="caution">
    <text evidence="2">The sequence shown here is derived from an EMBL/GenBank/DDBJ whole genome shotgun (WGS) entry which is preliminary data.</text>
</comment>
<sequence>MIADGINKFMEDLLKKGIPAEAGVKSIADIIAEGENNKVEFKSSLRWDRKLSQVNKLLEVVVTKIITGFLNTDGGTLLIGVDDSKQIVGIEDDYRTLQKPDRDGYELHLTQLFSSYIGKERCLNTSISFHELDGKDICMVQVEPSLKPAYVKEGQESKFYIRTGNQTQPLGIKESIEYIQEHWPA</sequence>
<accession>X1GBW9</accession>
<dbReference type="InterPro" id="IPR038461">
    <property type="entry name" value="Schlafen_AlbA_2_dom_sf"/>
</dbReference>
<dbReference type="EMBL" id="BARU01016968">
    <property type="protein sequence ID" value="GAH54722.1"/>
    <property type="molecule type" value="Genomic_DNA"/>
</dbReference>
<gene>
    <name evidence="2" type="ORF">S03H2_28167</name>
</gene>
<organism evidence="2">
    <name type="scientific">marine sediment metagenome</name>
    <dbReference type="NCBI Taxonomy" id="412755"/>
    <lineage>
        <taxon>unclassified sequences</taxon>
        <taxon>metagenomes</taxon>
        <taxon>ecological metagenomes</taxon>
    </lineage>
</organism>
<evidence type="ECO:0000259" key="1">
    <source>
        <dbReference type="Pfam" id="PF04326"/>
    </source>
</evidence>